<proteinExistence type="predicted"/>
<dbReference type="Gene3D" id="2.10.260.10">
    <property type="match status" value="1"/>
</dbReference>
<dbReference type="AlphaFoldDB" id="A0A2A5C9B0"/>
<dbReference type="InterPro" id="IPR037914">
    <property type="entry name" value="SpoVT-AbrB_sf"/>
</dbReference>
<protein>
    <submittedName>
        <fullName evidence="2">AbrB family transcriptional regulator</fullName>
    </submittedName>
</protein>
<feature type="domain" description="SpoVT-AbrB" evidence="1">
    <location>
        <begin position="2"/>
        <end position="47"/>
    </location>
</feature>
<dbReference type="InterPro" id="IPR007159">
    <property type="entry name" value="SpoVT-AbrB_dom"/>
</dbReference>
<evidence type="ECO:0000313" key="2">
    <source>
        <dbReference type="EMBL" id="PCJ40417.1"/>
    </source>
</evidence>
<dbReference type="NCBIfam" id="TIGR01439">
    <property type="entry name" value="lp_hng_hel_AbrB"/>
    <property type="match status" value="1"/>
</dbReference>
<reference evidence="3" key="1">
    <citation type="submission" date="2017-08" db="EMBL/GenBank/DDBJ databases">
        <title>A dynamic microbial community with high functional redundancy inhabits the cold, oxic subseafloor aquifer.</title>
        <authorList>
            <person name="Tully B.J."/>
            <person name="Wheat C.G."/>
            <person name="Glazer B.T."/>
            <person name="Huber J.A."/>
        </authorList>
    </citation>
    <scope>NUCLEOTIDE SEQUENCE [LARGE SCALE GENOMIC DNA]</scope>
</reference>
<evidence type="ECO:0000313" key="3">
    <source>
        <dbReference type="Proteomes" id="UP000228987"/>
    </source>
</evidence>
<sequence>MSRLTAKYQATIPSRVRKILDLQAGDSVIFDIENSVVQLRKASPIELEFSAALNDTLHEWHSKADDEAYREL</sequence>
<accession>A0A2A5C9B0</accession>
<dbReference type="EMBL" id="NVWI01000009">
    <property type="protein sequence ID" value="PCJ40417.1"/>
    <property type="molecule type" value="Genomic_DNA"/>
</dbReference>
<dbReference type="GO" id="GO:0003677">
    <property type="term" value="F:DNA binding"/>
    <property type="evidence" value="ECO:0007669"/>
    <property type="project" value="InterPro"/>
</dbReference>
<gene>
    <name evidence="2" type="ORF">COA71_11210</name>
</gene>
<dbReference type="SUPFAM" id="SSF89447">
    <property type="entry name" value="AbrB/MazE/MraZ-like"/>
    <property type="match status" value="1"/>
</dbReference>
<organism evidence="2 3">
    <name type="scientific">SAR86 cluster bacterium</name>
    <dbReference type="NCBI Taxonomy" id="2030880"/>
    <lineage>
        <taxon>Bacteria</taxon>
        <taxon>Pseudomonadati</taxon>
        <taxon>Pseudomonadota</taxon>
        <taxon>Gammaproteobacteria</taxon>
        <taxon>SAR86 cluster</taxon>
    </lineage>
</organism>
<name>A0A2A5C9B0_9GAMM</name>
<dbReference type="Proteomes" id="UP000228987">
    <property type="component" value="Unassembled WGS sequence"/>
</dbReference>
<dbReference type="SMART" id="SM00966">
    <property type="entry name" value="SpoVT_AbrB"/>
    <property type="match status" value="1"/>
</dbReference>
<comment type="caution">
    <text evidence="2">The sequence shown here is derived from an EMBL/GenBank/DDBJ whole genome shotgun (WGS) entry which is preliminary data.</text>
</comment>
<dbReference type="Pfam" id="PF04014">
    <property type="entry name" value="MazE_antitoxin"/>
    <property type="match status" value="1"/>
</dbReference>
<evidence type="ECO:0000259" key="1">
    <source>
        <dbReference type="SMART" id="SM00966"/>
    </source>
</evidence>